<evidence type="ECO:0000256" key="1">
    <source>
        <dbReference type="SAM" id="MobiDB-lite"/>
    </source>
</evidence>
<comment type="caution">
    <text evidence="2">The sequence shown here is derived from an EMBL/GenBank/DDBJ whole genome shotgun (WGS) entry which is preliminary data.</text>
</comment>
<proteinExistence type="predicted"/>
<gene>
    <name evidence="2" type="ORF">VTL71DRAFT_600</name>
</gene>
<organism evidence="2 3">
    <name type="scientific">Oculimacula yallundae</name>
    <dbReference type="NCBI Taxonomy" id="86028"/>
    <lineage>
        <taxon>Eukaryota</taxon>
        <taxon>Fungi</taxon>
        <taxon>Dikarya</taxon>
        <taxon>Ascomycota</taxon>
        <taxon>Pezizomycotina</taxon>
        <taxon>Leotiomycetes</taxon>
        <taxon>Helotiales</taxon>
        <taxon>Ploettnerulaceae</taxon>
        <taxon>Oculimacula</taxon>
    </lineage>
</organism>
<name>A0ABR4D0J8_9HELO</name>
<evidence type="ECO:0000313" key="3">
    <source>
        <dbReference type="Proteomes" id="UP001595075"/>
    </source>
</evidence>
<feature type="compositionally biased region" description="Polar residues" evidence="1">
    <location>
        <begin position="1"/>
        <end position="12"/>
    </location>
</feature>
<protein>
    <submittedName>
        <fullName evidence="2">Uncharacterized protein</fullName>
    </submittedName>
</protein>
<keyword evidence="3" id="KW-1185">Reference proteome</keyword>
<dbReference type="EMBL" id="JAZHXI010000001">
    <property type="protein sequence ID" value="KAL2075657.1"/>
    <property type="molecule type" value="Genomic_DNA"/>
</dbReference>
<reference evidence="2 3" key="1">
    <citation type="journal article" date="2024" name="Commun. Biol.">
        <title>Comparative genomic analysis of thermophilic fungi reveals convergent evolutionary adaptations and gene losses.</title>
        <authorList>
            <person name="Steindorff A.S."/>
            <person name="Aguilar-Pontes M.V."/>
            <person name="Robinson A.J."/>
            <person name="Andreopoulos B."/>
            <person name="LaButti K."/>
            <person name="Kuo A."/>
            <person name="Mondo S."/>
            <person name="Riley R."/>
            <person name="Otillar R."/>
            <person name="Haridas S."/>
            <person name="Lipzen A."/>
            <person name="Grimwood J."/>
            <person name="Schmutz J."/>
            <person name="Clum A."/>
            <person name="Reid I.D."/>
            <person name="Moisan M.C."/>
            <person name="Butler G."/>
            <person name="Nguyen T.T.M."/>
            <person name="Dewar K."/>
            <person name="Conant G."/>
            <person name="Drula E."/>
            <person name="Henrissat B."/>
            <person name="Hansel C."/>
            <person name="Singer S."/>
            <person name="Hutchinson M.I."/>
            <person name="de Vries R.P."/>
            <person name="Natvig D.O."/>
            <person name="Powell A.J."/>
            <person name="Tsang A."/>
            <person name="Grigoriev I.V."/>
        </authorList>
    </citation>
    <scope>NUCLEOTIDE SEQUENCE [LARGE SCALE GENOMIC DNA]</scope>
    <source>
        <strain evidence="2 3">CBS 494.80</strain>
    </source>
</reference>
<feature type="region of interest" description="Disordered" evidence="1">
    <location>
        <begin position="1"/>
        <end position="21"/>
    </location>
</feature>
<dbReference type="Proteomes" id="UP001595075">
    <property type="component" value="Unassembled WGS sequence"/>
</dbReference>
<evidence type="ECO:0000313" key="2">
    <source>
        <dbReference type="EMBL" id="KAL2075657.1"/>
    </source>
</evidence>
<sequence length="76" mass="8494">MPQSISLSSSKQARPKSMIYPPPLAPCRSMKSICPIRNSGKQIQRENPVKKPISLFPRAALVIGSWGVFVIKRLYI</sequence>
<accession>A0ABR4D0J8</accession>